<dbReference type="GO" id="GO:0006355">
    <property type="term" value="P:regulation of DNA-templated transcription"/>
    <property type="evidence" value="ECO:0007669"/>
    <property type="project" value="UniProtKB-ARBA"/>
</dbReference>
<accession>A0A4U5PRW6</accession>
<evidence type="ECO:0000313" key="9">
    <source>
        <dbReference type="EMBL" id="TKR99753.1"/>
    </source>
</evidence>
<evidence type="ECO:0000256" key="7">
    <source>
        <dbReference type="SAM" id="MobiDB-lite"/>
    </source>
</evidence>
<feature type="domain" description="C3H1-type" evidence="8">
    <location>
        <begin position="144"/>
        <end position="170"/>
    </location>
</feature>
<keyword evidence="5" id="KW-0238">DNA-binding</keyword>
<evidence type="ECO:0000256" key="1">
    <source>
        <dbReference type="ARBA" id="ARBA00022723"/>
    </source>
</evidence>
<dbReference type="Pfam" id="PF25512">
    <property type="entry name" value="zf-CCCH_AtC3H23"/>
    <property type="match status" value="1"/>
</dbReference>
<dbReference type="PANTHER" id="PTHR14493">
    <property type="entry name" value="UNKEMPT FAMILY MEMBER"/>
    <property type="match status" value="1"/>
</dbReference>
<dbReference type="Pfam" id="PF00642">
    <property type="entry name" value="zf-CCCH"/>
    <property type="match status" value="1"/>
</dbReference>
<dbReference type="Gene3D" id="3.30.1370.210">
    <property type="match status" value="1"/>
</dbReference>
<feature type="region of interest" description="Disordered" evidence="7">
    <location>
        <begin position="251"/>
        <end position="272"/>
    </location>
</feature>
<dbReference type="SMART" id="SM00356">
    <property type="entry name" value="ZnF_C3H1"/>
    <property type="match status" value="2"/>
</dbReference>
<sequence length="411" mass="44949">MPSTPHSHTSIAANNVQRLQTMMMIGELSHHRSNPTVQIPQWDPYEDQTTTSPTLSPIPSSPFTNFNALDSLTSLHRYLPSNEPDPSFEDELDLPVDAFSCDHFRMYEFKVKRCARGRSHDWTECPYAHPGEKARRRDPRRYHYSGTACPEFRKGGCKKGDACEFAHGVFECWLHPARYRTQPCKDGPACRRRVCFFAHTPEQLRLLPQQSPKGNGSGSGLGLGEYDFGSPVIHPFDSYMTKAGIFVSSPTSILTSPPASPPSDSPPMSPVSPQVIGGSGPGSLNSMSALLASMRGLQVGKAKMGSPVGSWGVQSGFRFGSPRGSSLRPGFCSLPSTPTRTMASRSGLGQLDIWGDGVTCEEEPAMERVESGRDLRAKIYAKLSKENLVDRDRVDSGVSGPDVGWVSELVK</sequence>
<organism evidence="9">
    <name type="scientific">Populus alba</name>
    <name type="common">White poplar</name>
    <dbReference type="NCBI Taxonomy" id="43335"/>
    <lineage>
        <taxon>Eukaryota</taxon>
        <taxon>Viridiplantae</taxon>
        <taxon>Streptophyta</taxon>
        <taxon>Embryophyta</taxon>
        <taxon>Tracheophyta</taxon>
        <taxon>Spermatophyta</taxon>
        <taxon>Magnoliopsida</taxon>
        <taxon>eudicotyledons</taxon>
        <taxon>Gunneridae</taxon>
        <taxon>Pentapetalae</taxon>
        <taxon>rosids</taxon>
        <taxon>fabids</taxon>
        <taxon>Malpighiales</taxon>
        <taxon>Salicaceae</taxon>
        <taxon>Saliceae</taxon>
        <taxon>Populus</taxon>
    </lineage>
</organism>
<dbReference type="InterPro" id="IPR057444">
    <property type="entry name" value="Znf-CCCH_AtC3H23-like"/>
</dbReference>
<dbReference type="PROSITE" id="PS50103">
    <property type="entry name" value="ZF_C3H1"/>
    <property type="match status" value="1"/>
</dbReference>
<dbReference type="AlphaFoldDB" id="A0A4U5PRW6"/>
<feature type="compositionally biased region" description="Low complexity" evidence="7">
    <location>
        <begin position="49"/>
        <end position="59"/>
    </location>
</feature>
<dbReference type="EMBL" id="RCHU01000622">
    <property type="protein sequence ID" value="TKR99753.1"/>
    <property type="molecule type" value="Genomic_DNA"/>
</dbReference>
<keyword evidence="4 6" id="KW-0862">Zinc</keyword>
<name>A0A4U5PRW6_POPAL</name>
<dbReference type="GO" id="GO:0008270">
    <property type="term" value="F:zinc ion binding"/>
    <property type="evidence" value="ECO:0007669"/>
    <property type="project" value="UniProtKB-KW"/>
</dbReference>
<feature type="region of interest" description="Disordered" evidence="7">
    <location>
        <begin position="34"/>
        <end position="59"/>
    </location>
</feature>
<evidence type="ECO:0000256" key="4">
    <source>
        <dbReference type="ARBA" id="ARBA00022833"/>
    </source>
</evidence>
<keyword evidence="2" id="KW-0677">Repeat</keyword>
<keyword evidence="3 6" id="KW-0863">Zinc-finger</keyword>
<evidence type="ECO:0000256" key="2">
    <source>
        <dbReference type="ARBA" id="ARBA00022737"/>
    </source>
</evidence>
<evidence type="ECO:0000256" key="5">
    <source>
        <dbReference type="ARBA" id="ARBA00023125"/>
    </source>
</evidence>
<protein>
    <submittedName>
        <fullName evidence="9">Zinc finger family protein</fullName>
    </submittedName>
</protein>
<feature type="zinc finger region" description="C3H1-type" evidence="6">
    <location>
        <begin position="144"/>
        <end position="170"/>
    </location>
</feature>
<reference evidence="9" key="1">
    <citation type="submission" date="2018-10" db="EMBL/GenBank/DDBJ databases">
        <title>Population genomic analysis revealed the cold adaptation of white poplar.</title>
        <authorList>
            <person name="Liu Y.-J."/>
        </authorList>
    </citation>
    <scope>NUCLEOTIDE SEQUENCE [LARGE SCALE GENOMIC DNA]</scope>
    <source>
        <strain evidence="9">PAL-ZL1</strain>
    </source>
</reference>
<dbReference type="InterPro" id="IPR000571">
    <property type="entry name" value="Znf_CCCH"/>
</dbReference>
<comment type="caution">
    <text evidence="9">The sequence shown here is derived from an EMBL/GenBank/DDBJ whole genome shotgun (WGS) entry which is preliminary data.</text>
</comment>
<evidence type="ECO:0000256" key="3">
    <source>
        <dbReference type="ARBA" id="ARBA00022771"/>
    </source>
</evidence>
<keyword evidence="1 6" id="KW-0479">Metal-binding</keyword>
<gene>
    <name evidence="9" type="ORF">D5086_0000191830</name>
</gene>
<dbReference type="PANTHER" id="PTHR14493:SF147">
    <property type="entry name" value="ZINC FINGER CCCH DOMAIN-CONTAINING PROTEIN 23"/>
    <property type="match status" value="1"/>
</dbReference>
<proteinExistence type="predicted"/>
<dbReference type="FunFam" id="3.30.1370.210:FF:000009">
    <property type="entry name" value="Zinc finger CCCH domain-containing protein 66"/>
    <property type="match status" value="1"/>
</dbReference>
<dbReference type="GO" id="GO:0003677">
    <property type="term" value="F:DNA binding"/>
    <property type="evidence" value="ECO:0007669"/>
    <property type="project" value="UniProtKB-KW"/>
</dbReference>
<feature type="region of interest" description="Disordered" evidence="7">
    <location>
        <begin position="391"/>
        <end position="411"/>
    </location>
</feature>
<dbReference type="InterPro" id="IPR045234">
    <property type="entry name" value="Unkempt-like"/>
</dbReference>
<evidence type="ECO:0000256" key="6">
    <source>
        <dbReference type="PROSITE-ProRule" id="PRU00723"/>
    </source>
</evidence>
<evidence type="ECO:0000259" key="8">
    <source>
        <dbReference type="PROSITE" id="PS50103"/>
    </source>
</evidence>
<feature type="compositionally biased region" description="Pro residues" evidence="7">
    <location>
        <begin position="258"/>
        <end position="270"/>
    </location>
</feature>